<sequence>MLWRFFGLVTEHSVLVECQFLTVTAERSRLLTSIHNIYRLNSKHKPHI</sequence>
<reference evidence="1 3" key="1">
    <citation type="submission" date="2014-06" db="EMBL/GenBank/DDBJ databases">
        <authorList>
            <person name="Le Roux F."/>
        </authorList>
    </citation>
    <scope>NUCLEOTIDE SEQUENCE</scope>
    <source>
        <strain evidence="2 3">J5-4</strain>
        <strain evidence="1">J5-5</strain>
    </source>
</reference>
<organism evidence="1 4">
    <name type="scientific">Vibrio crassostreae</name>
    <dbReference type="NCBI Taxonomy" id="246167"/>
    <lineage>
        <taxon>Bacteria</taxon>
        <taxon>Pseudomonadati</taxon>
        <taxon>Pseudomonadota</taxon>
        <taxon>Gammaproteobacteria</taxon>
        <taxon>Vibrionales</taxon>
        <taxon>Vibrionaceae</taxon>
        <taxon>Vibrio</taxon>
    </lineage>
</organism>
<dbReference type="Proteomes" id="UP000049495">
    <property type="component" value="Unassembled WGS sequence"/>
</dbReference>
<evidence type="ECO:0000313" key="1">
    <source>
        <dbReference type="EMBL" id="CDT06903.1"/>
    </source>
</evidence>
<gene>
    <name evidence="2" type="ORF">VCR4J5_1510211</name>
    <name evidence="1" type="ORF">VCR5J5_1430051</name>
</gene>
<accession>A0A822MPJ9</accession>
<evidence type="ECO:0000313" key="3">
    <source>
        <dbReference type="Proteomes" id="UP000049077"/>
    </source>
</evidence>
<name>A0A822MPJ9_9VIBR</name>
<protein>
    <submittedName>
        <fullName evidence="1">Uncharacterized protein</fullName>
    </submittedName>
</protein>
<dbReference type="EMBL" id="CCJV01000050">
    <property type="protein sequence ID" value="CDT06903.1"/>
    <property type="molecule type" value="Genomic_DNA"/>
</dbReference>
<dbReference type="Proteomes" id="UP000049077">
    <property type="component" value="Unassembled WGS sequence"/>
</dbReference>
<comment type="caution">
    <text evidence="1">The sequence shown here is derived from an EMBL/GenBank/DDBJ whole genome shotgun (WGS) entry which is preliminary data.</text>
</comment>
<reference evidence="4" key="2">
    <citation type="submission" date="2014-06" db="EMBL/GenBank/DDBJ databases">
        <authorList>
            <person name="Le Roux Frederique"/>
        </authorList>
    </citation>
    <scope>NUCLEOTIDE SEQUENCE [LARGE SCALE GENOMIC DNA]</scope>
    <source>
        <strain evidence="4">J5-5</strain>
    </source>
</reference>
<dbReference type="EMBL" id="CCJX01000059">
    <property type="protein sequence ID" value="CDT12807.1"/>
    <property type="molecule type" value="Genomic_DNA"/>
</dbReference>
<proteinExistence type="predicted"/>
<dbReference type="AlphaFoldDB" id="A0A822MPJ9"/>
<evidence type="ECO:0000313" key="4">
    <source>
        <dbReference type="Proteomes" id="UP000049495"/>
    </source>
</evidence>
<keyword evidence="3" id="KW-1185">Reference proteome</keyword>
<evidence type="ECO:0000313" key="2">
    <source>
        <dbReference type="EMBL" id="CDT12807.1"/>
    </source>
</evidence>